<feature type="region of interest" description="Disordered" evidence="1">
    <location>
        <begin position="56"/>
        <end position="115"/>
    </location>
</feature>
<evidence type="ECO:0000256" key="1">
    <source>
        <dbReference type="SAM" id="MobiDB-lite"/>
    </source>
</evidence>
<reference evidence="2" key="1">
    <citation type="journal article" date="2021" name="Open Biol.">
        <title>Shared evolutionary footprints suggest mitochondrial oxidative damage underlies multiple complex I losses in fungi.</title>
        <authorList>
            <person name="Schikora-Tamarit M.A."/>
            <person name="Marcet-Houben M."/>
            <person name="Nosek J."/>
            <person name="Gabaldon T."/>
        </authorList>
    </citation>
    <scope>NUCLEOTIDE SEQUENCE</scope>
    <source>
        <strain evidence="2">CBS6075</strain>
    </source>
</reference>
<accession>A0A9P8NY84</accession>
<comment type="caution">
    <text evidence="2">The sequence shown here is derived from an EMBL/GenBank/DDBJ whole genome shotgun (WGS) entry which is preliminary data.</text>
</comment>
<feature type="compositionally biased region" description="Gly residues" evidence="1">
    <location>
        <begin position="56"/>
        <end position="79"/>
    </location>
</feature>
<gene>
    <name evidence="2" type="ORF">OGAPHI_006651</name>
</gene>
<dbReference type="EMBL" id="JAEUBE010000487">
    <property type="protein sequence ID" value="KAH3661244.1"/>
    <property type="molecule type" value="Genomic_DNA"/>
</dbReference>
<evidence type="ECO:0000313" key="3">
    <source>
        <dbReference type="Proteomes" id="UP000769157"/>
    </source>
</evidence>
<dbReference type="RefSeq" id="XP_046058368.1">
    <property type="nucleotide sequence ID" value="XM_046207959.1"/>
</dbReference>
<dbReference type="AlphaFoldDB" id="A0A9P8NY84"/>
<sequence length="383" mass="39010">MSSDPLLAQNEPTGSSIFSQWSCLSFFFGRGSRSNGPGAINGEGCGVGSALEAPVGRGGGGGGGIPPPRAGGGGGGGGIDPLEPNSPGGGGGGGGGGGAPSEDAEFGSGGAGGGGGGAGIAVSTTGGADFETLEGLSFFSSVSSGSSPTAGFFNTVFSNSPRNGLIPAVSILPTGAAITGGAELANVAFGTSFFPLEYWFSNFSRRASLSIGSLSRLNWNLRLLHMVSSSASSFFNFSARSFLERPCFGSKVRWPVSAEASISSNSLIFRSCMVFSKVLSLFKASSFRFSSFSLELIVVCTLITLFASFCKNSNLALKSFRFFTSSAFGSTAGSFSISSNSVVSRFLASCSNKSILKRRSLRRELGSTPDVPIRFDSTLFLST</sequence>
<protein>
    <submittedName>
        <fullName evidence="2">Uncharacterized protein</fullName>
    </submittedName>
</protein>
<reference evidence="2" key="2">
    <citation type="submission" date="2021-01" db="EMBL/GenBank/DDBJ databases">
        <authorList>
            <person name="Schikora-Tamarit M.A."/>
        </authorList>
    </citation>
    <scope>NUCLEOTIDE SEQUENCE</scope>
    <source>
        <strain evidence="2">CBS6075</strain>
    </source>
</reference>
<evidence type="ECO:0000313" key="2">
    <source>
        <dbReference type="EMBL" id="KAH3661244.1"/>
    </source>
</evidence>
<dbReference type="GeneID" id="70238615"/>
<keyword evidence="3" id="KW-1185">Reference proteome</keyword>
<organism evidence="2 3">
    <name type="scientific">Ogataea philodendri</name>
    <dbReference type="NCBI Taxonomy" id="1378263"/>
    <lineage>
        <taxon>Eukaryota</taxon>
        <taxon>Fungi</taxon>
        <taxon>Dikarya</taxon>
        <taxon>Ascomycota</taxon>
        <taxon>Saccharomycotina</taxon>
        <taxon>Pichiomycetes</taxon>
        <taxon>Pichiales</taxon>
        <taxon>Pichiaceae</taxon>
        <taxon>Ogataea</taxon>
    </lineage>
</organism>
<dbReference type="Proteomes" id="UP000769157">
    <property type="component" value="Unassembled WGS sequence"/>
</dbReference>
<proteinExistence type="predicted"/>
<feature type="compositionally biased region" description="Gly residues" evidence="1">
    <location>
        <begin position="87"/>
        <end position="99"/>
    </location>
</feature>
<name>A0A9P8NY84_9ASCO</name>